<dbReference type="Ensembl" id="ENSGMOT00000048866.1">
    <property type="protein sequence ID" value="ENSGMOP00000027342.1"/>
    <property type="gene ID" value="ENSGMOG00000030360.1"/>
</dbReference>
<reference evidence="1" key="2">
    <citation type="submission" date="2025-09" db="UniProtKB">
        <authorList>
            <consortium name="Ensembl"/>
        </authorList>
    </citation>
    <scope>IDENTIFICATION</scope>
</reference>
<dbReference type="RefSeq" id="XP_030213222.1">
    <property type="nucleotide sequence ID" value="XM_030357362.1"/>
</dbReference>
<evidence type="ECO:0000313" key="2">
    <source>
        <dbReference type="Proteomes" id="UP000694546"/>
    </source>
</evidence>
<organism evidence="1 2">
    <name type="scientific">Gadus morhua</name>
    <name type="common">Atlantic cod</name>
    <dbReference type="NCBI Taxonomy" id="8049"/>
    <lineage>
        <taxon>Eukaryota</taxon>
        <taxon>Metazoa</taxon>
        <taxon>Chordata</taxon>
        <taxon>Craniata</taxon>
        <taxon>Vertebrata</taxon>
        <taxon>Euteleostomi</taxon>
        <taxon>Actinopterygii</taxon>
        <taxon>Neopterygii</taxon>
        <taxon>Teleostei</taxon>
        <taxon>Neoteleostei</taxon>
        <taxon>Acanthomorphata</taxon>
        <taxon>Zeiogadaria</taxon>
        <taxon>Gadariae</taxon>
        <taxon>Gadiformes</taxon>
        <taxon>Gadoidei</taxon>
        <taxon>Gadidae</taxon>
        <taxon>Gadus</taxon>
    </lineage>
</organism>
<reference evidence="1" key="1">
    <citation type="submission" date="2025-08" db="UniProtKB">
        <authorList>
            <consortium name="Ensembl"/>
        </authorList>
    </citation>
    <scope>IDENTIFICATION</scope>
</reference>
<dbReference type="Proteomes" id="UP000694546">
    <property type="component" value="Chromosome 5"/>
</dbReference>
<dbReference type="PANTHER" id="PTHR24133:SF16">
    <property type="entry name" value="ANKYRIN REPEAT DOMAIN-CONTAINING PROTEIN 9"/>
    <property type="match status" value="1"/>
</dbReference>
<dbReference type="InterPro" id="IPR036770">
    <property type="entry name" value="Ankyrin_rpt-contain_sf"/>
</dbReference>
<dbReference type="RefSeq" id="XP_030213220.1">
    <property type="nucleotide sequence ID" value="XM_030357360.1"/>
</dbReference>
<dbReference type="CTD" id="122416"/>
<dbReference type="GeneID" id="115544411"/>
<dbReference type="RefSeq" id="XP_030213223.1">
    <property type="nucleotide sequence ID" value="XM_030357363.1"/>
</dbReference>
<dbReference type="InterPro" id="IPR052391">
    <property type="entry name" value="E3_Ligase-Neurotoxin"/>
</dbReference>
<dbReference type="PANTHER" id="PTHR24133">
    <property type="entry name" value="ANKYRIN DOMAIN-CONTAINING"/>
    <property type="match status" value="1"/>
</dbReference>
<proteinExistence type="predicted"/>
<dbReference type="KEGG" id="gmh:115544411"/>
<dbReference type="RefSeq" id="XP_030213221.1">
    <property type="nucleotide sequence ID" value="XM_030357361.1"/>
</dbReference>
<sequence length="296" mass="32340">MPWDVEVQHGEGRSDYKSEKRCQRTSLAFYQAVRDGLPPWLLEDMRRMEVFHWEADGQARAFSPAEALLYALVHDHQAYARHLLAGFSVAALEPPSGSFRCCGASGPPHLAAAVRYGRVAILKMMLTALKDLPSEGARRRFLDGGGGGCPHDADGGKTAVRLACDLLRPECLLLLLGHGASPGLGDGAGATPLDALLRRMGGEPARGPAEARGRRVCLGYLLLFTPRPHQGLHQRLAEREPEQWRRLVGTEAFRWLAGAASPPSLFVRAMQTLVRSVPAERLDCLPGFLKPIDFPL</sequence>
<dbReference type="Gene3D" id="1.25.40.20">
    <property type="entry name" value="Ankyrin repeat-containing domain"/>
    <property type="match status" value="1"/>
</dbReference>
<accession>A0A8C5A5S9</accession>
<gene>
    <name evidence="1" type="primary">ankrd9</name>
</gene>
<name>A0A8C5A5S9_GADMO</name>
<dbReference type="OMA" id="HDHQDYA"/>
<dbReference type="SUPFAM" id="SSF48403">
    <property type="entry name" value="Ankyrin repeat"/>
    <property type="match status" value="1"/>
</dbReference>
<dbReference type="GeneTree" id="ENSGT00390000018116"/>
<keyword evidence="2" id="KW-1185">Reference proteome</keyword>
<dbReference type="OrthoDB" id="45365at2759"/>
<protein>
    <submittedName>
        <fullName evidence="1">Ankyrin repeat domain 9</fullName>
    </submittedName>
</protein>
<dbReference type="AlphaFoldDB" id="A0A8C5A5S9"/>
<evidence type="ECO:0000313" key="1">
    <source>
        <dbReference type="Ensembl" id="ENSGMOP00000027342.1"/>
    </source>
</evidence>